<dbReference type="GO" id="GO:0016740">
    <property type="term" value="F:transferase activity"/>
    <property type="evidence" value="ECO:0007669"/>
    <property type="project" value="UniProtKB-KW"/>
</dbReference>
<accession>A0A6I1HJK8</accession>
<feature type="domain" description="Nucleotidyl transferase" evidence="1">
    <location>
        <begin position="2"/>
        <end position="245"/>
    </location>
</feature>
<proteinExistence type="predicted"/>
<dbReference type="CDD" id="cd04181">
    <property type="entry name" value="NTP_transferase"/>
    <property type="match status" value="1"/>
</dbReference>
<dbReference type="InterPro" id="IPR029044">
    <property type="entry name" value="Nucleotide-diphossugar_trans"/>
</dbReference>
<protein>
    <submittedName>
        <fullName evidence="2">NTP transferase domain-containing protein</fullName>
    </submittedName>
</protein>
<dbReference type="SUPFAM" id="SSF53448">
    <property type="entry name" value="Nucleotide-diphospho-sugar transferases"/>
    <property type="match status" value="1"/>
</dbReference>
<evidence type="ECO:0000313" key="3">
    <source>
        <dbReference type="Proteomes" id="UP000468717"/>
    </source>
</evidence>
<dbReference type="Gene3D" id="3.90.550.10">
    <property type="entry name" value="Spore Coat Polysaccharide Biosynthesis Protein SpsA, Chain A"/>
    <property type="match status" value="1"/>
</dbReference>
<dbReference type="EMBL" id="WFLI01000057">
    <property type="protein sequence ID" value="KAB8058813.1"/>
    <property type="molecule type" value="Genomic_DNA"/>
</dbReference>
<dbReference type="InterPro" id="IPR050486">
    <property type="entry name" value="Mannose-1P_guanyltransferase"/>
</dbReference>
<evidence type="ECO:0000259" key="1">
    <source>
        <dbReference type="Pfam" id="PF00483"/>
    </source>
</evidence>
<reference evidence="2 3" key="1">
    <citation type="submission" date="2019-10" db="EMBL/GenBank/DDBJ databases">
        <title>Three novel species isolated from a subtropical stream in China.</title>
        <authorList>
            <person name="Lu H."/>
        </authorList>
    </citation>
    <scope>NUCLEOTIDE SEQUENCE [LARGE SCALE GENOMIC DNA]</scope>
    <source>
        <strain evidence="2 3">FT13W</strain>
    </source>
</reference>
<gene>
    <name evidence="2" type="ORF">GCN75_27280</name>
</gene>
<dbReference type="PANTHER" id="PTHR22572">
    <property type="entry name" value="SUGAR-1-PHOSPHATE GUANYL TRANSFERASE"/>
    <property type="match status" value="1"/>
</dbReference>
<sequence>MKAMILAAGKGTRVQPLTYDLPKPMIPILGKPVMAYLVEHLAQHGVTDIMVNVSYLHEKIEEYFGEGHQFGVRIGYSFEGYTNDAGEVVPQPLGSAGGMKKIQEFGGFFDDTTIVLCGDALIDLDLEAALREHRRTGALASVITLEVPWDKVSSYGVVVSDDDGRIRAFQEKPAQADALSNCVSTGIYIFEPAVLDLIPPGQAFDIGSELFPLLVAQGLPFYAQKRQYNWIDIGSVKDYWEVLQSVLMGEVAHLHVPGTQIAEGVWAGLNTSIDWSGGTRIEGPVYIGSGCRIEAGATIIGPAWIGHGSHICDGAEVVRSVLFEYTRVLPGVALDEMIVFKDYSVDRAGQMRHVSEYEKDAWGNARDRRSLRRADTLPALYAAQ</sequence>
<dbReference type="Gene3D" id="2.160.10.10">
    <property type="entry name" value="Hexapeptide repeat proteins"/>
    <property type="match status" value="1"/>
</dbReference>
<dbReference type="Pfam" id="PF00483">
    <property type="entry name" value="NTP_transferase"/>
    <property type="match status" value="1"/>
</dbReference>
<keyword evidence="2" id="KW-0808">Transferase</keyword>
<organism evidence="2 3">
    <name type="scientific">Janthinobacterium violaceinigrum</name>
    <dbReference type="NCBI Taxonomy" id="2654252"/>
    <lineage>
        <taxon>Bacteria</taxon>
        <taxon>Pseudomonadati</taxon>
        <taxon>Pseudomonadota</taxon>
        <taxon>Betaproteobacteria</taxon>
        <taxon>Burkholderiales</taxon>
        <taxon>Oxalobacteraceae</taxon>
        <taxon>Janthinobacterium</taxon>
    </lineage>
</organism>
<keyword evidence="3" id="KW-1185">Reference proteome</keyword>
<dbReference type="RefSeq" id="WP_152285143.1">
    <property type="nucleotide sequence ID" value="NZ_WFLI01000057.1"/>
</dbReference>
<evidence type="ECO:0000313" key="2">
    <source>
        <dbReference type="EMBL" id="KAB8058813.1"/>
    </source>
</evidence>
<dbReference type="InterPro" id="IPR005835">
    <property type="entry name" value="NTP_transferase_dom"/>
</dbReference>
<name>A0A6I1HJK8_9BURK</name>
<dbReference type="Proteomes" id="UP000468717">
    <property type="component" value="Unassembled WGS sequence"/>
</dbReference>
<comment type="caution">
    <text evidence="2">The sequence shown here is derived from an EMBL/GenBank/DDBJ whole genome shotgun (WGS) entry which is preliminary data.</text>
</comment>
<dbReference type="AlphaFoldDB" id="A0A6I1HJK8"/>